<dbReference type="InterPro" id="IPR050921">
    <property type="entry name" value="T4SS_GSP_E_ATPase"/>
</dbReference>
<evidence type="ECO:0000256" key="1">
    <source>
        <dbReference type="ARBA" id="ARBA00006611"/>
    </source>
</evidence>
<evidence type="ECO:0000313" key="3">
    <source>
        <dbReference type="EMBL" id="MDN7078799.1"/>
    </source>
</evidence>
<feature type="domain" description="Bacterial type II secretion system protein E" evidence="2">
    <location>
        <begin position="247"/>
        <end position="454"/>
    </location>
</feature>
<dbReference type="Pfam" id="PF00437">
    <property type="entry name" value="T2SSE"/>
    <property type="match status" value="1"/>
</dbReference>
<dbReference type="InterPro" id="IPR001482">
    <property type="entry name" value="T2SS/T4SS_dom"/>
</dbReference>
<sequence length="528" mass="61406">MYMNNVKIPMVIRDNEEAFKIIELKHSVGKTFRFLEVQDMCNALIVRFDVYETGLLSLDRRYGNVKFIYKDETNEFTDEEIVDLYVSDIQDETLPEEEVIYRRLKNEIQLEMESPGGTTKEIEKHTELLKKSTIDENARKYIMSKIRKTLITSDEVDKSDVEKISYRLFADLYGMGVLQELDDDPDMGEIMVNACTFPHFKSRIYYIKKGVKYEYDREFETLNELINVFNRVIEFNKKELNAVENAIVEATRPNQDRVNIIIPDACQNYILNIRKFTNFVPNLNMMKKSGTVDDFIDRLMDVLVRGKANIGIGGPMGTGKTTFINYALTYTEKIERKVVIASVAETDVERVLKGHDVVIFNVDEEKDFTFDKLLRTSLRTTADRVIIPESRGGEFKQLYEANLKTRGNMFTAHALDDYSFLDMCVDMYMSSPDVGNESTVQIRNKLCKAIDIIIMMRKVGRDIRIKSISEIVTNDKNEFTKMNCLYEWDFDPEDPLVGKYKRTENRMSDALKSRLNEWGIPMSEMKDL</sequence>
<dbReference type="SUPFAM" id="SSF52540">
    <property type="entry name" value="P-loop containing nucleoside triphosphate hydrolases"/>
    <property type="match status" value="1"/>
</dbReference>
<protein>
    <submittedName>
        <fullName evidence="3">Secretion system protein E</fullName>
    </submittedName>
</protein>
<evidence type="ECO:0000313" key="4">
    <source>
        <dbReference type="Proteomes" id="UP001168357"/>
    </source>
</evidence>
<dbReference type="GO" id="GO:0016887">
    <property type="term" value="F:ATP hydrolysis activity"/>
    <property type="evidence" value="ECO:0007669"/>
    <property type="project" value="InterPro"/>
</dbReference>
<dbReference type="InterPro" id="IPR027417">
    <property type="entry name" value="P-loop_NTPase"/>
</dbReference>
<reference evidence="3" key="1">
    <citation type="submission" date="2019-07" db="EMBL/GenBank/DDBJ databases">
        <title>Draft Genome Sequence of Bacillus thuringiensis Strain S906, an Isolate Toxic for Coleopteran and Lepidopteran.</title>
        <authorList>
            <person name="Grynberg P."/>
            <person name="Martins E.S."/>
            <person name="Queiroz P.R."/>
            <person name="Togawa R.C."/>
            <person name="Martins N.F."/>
            <person name="Praca L.B."/>
            <person name="Fiuza V."/>
            <person name="Ramos F."/>
            <person name="Silva E."/>
            <person name="Monnerat R.G."/>
        </authorList>
    </citation>
    <scope>NUCLEOTIDE SEQUENCE</scope>
    <source>
        <strain evidence="3">S906</strain>
    </source>
</reference>
<comment type="similarity">
    <text evidence="1">Belongs to the GSP E family.</text>
</comment>
<evidence type="ECO:0000259" key="2">
    <source>
        <dbReference type="Pfam" id="PF00437"/>
    </source>
</evidence>
<dbReference type="EMBL" id="VIGY01000019">
    <property type="protein sequence ID" value="MDN7078799.1"/>
    <property type="molecule type" value="Genomic_DNA"/>
</dbReference>
<organism evidence="3 4">
    <name type="scientific">Bacillus thuringiensis</name>
    <dbReference type="NCBI Taxonomy" id="1428"/>
    <lineage>
        <taxon>Bacteria</taxon>
        <taxon>Bacillati</taxon>
        <taxon>Bacillota</taxon>
        <taxon>Bacilli</taxon>
        <taxon>Bacillales</taxon>
        <taxon>Bacillaceae</taxon>
        <taxon>Bacillus</taxon>
        <taxon>Bacillus cereus group</taxon>
    </lineage>
</organism>
<name>A0AAP4Q749_BACTU</name>
<accession>A0AAP4Q749</accession>
<dbReference type="Gene3D" id="3.30.450.380">
    <property type="match status" value="1"/>
</dbReference>
<dbReference type="AlphaFoldDB" id="A0AAP4Q749"/>
<dbReference type="Proteomes" id="UP001168357">
    <property type="component" value="Unassembled WGS sequence"/>
</dbReference>
<gene>
    <name evidence="3" type="ORF">FLM80_17315</name>
</gene>
<dbReference type="PANTHER" id="PTHR30486:SF6">
    <property type="entry name" value="TYPE IV PILUS RETRACTATION ATPASE PILT"/>
    <property type="match status" value="1"/>
</dbReference>
<dbReference type="PANTHER" id="PTHR30486">
    <property type="entry name" value="TWITCHING MOTILITY PROTEIN PILT"/>
    <property type="match status" value="1"/>
</dbReference>
<dbReference type="Gene3D" id="3.40.50.300">
    <property type="entry name" value="P-loop containing nucleotide triphosphate hydrolases"/>
    <property type="match status" value="1"/>
</dbReference>
<proteinExistence type="inferred from homology"/>
<comment type="caution">
    <text evidence="3">The sequence shown here is derived from an EMBL/GenBank/DDBJ whole genome shotgun (WGS) entry which is preliminary data.</text>
</comment>